<dbReference type="AlphaFoldDB" id="J0QVC0"/>
<dbReference type="EMBL" id="AILY01000008">
    <property type="protein sequence ID" value="EJF87104.1"/>
    <property type="molecule type" value="Genomic_DNA"/>
</dbReference>
<protein>
    <submittedName>
        <fullName evidence="1">Uncharacterized protein</fullName>
    </submittedName>
</protein>
<keyword evidence="2" id="KW-1185">Reference proteome</keyword>
<comment type="caution">
    <text evidence="1">The sequence shown here is derived from an EMBL/GenBank/DDBJ whole genome shotgun (WGS) entry which is preliminary data.</text>
</comment>
<name>J0QVC0_9HYPH</name>
<gene>
    <name evidence="1" type="ORF">MCY_00228</name>
</gene>
<evidence type="ECO:0000313" key="1">
    <source>
        <dbReference type="EMBL" id="EJF87104.1"/>
    </source>
</evidence>
<dbReference type="PATRIC" id="fig|1094556.3.peg.300"/>
<reference evidence="1 2" key="1">
    <citation type="submission" date="2012-03" db="EMBL/GenBank/DDBJ databases">
        <title>The Genome Sequence of Bartonella rattimassiliensis 15908.</title>
        <authorList>
            <consortium name="The Broad Institute Genome Sequencing Platform"/>
            <consortium name="The Broad Institute Genome Sequencing Center for Infectious Disease"/>
            <person name="Feldgarden M."/>
            <person name="Kirby J."/>
            <person name="Kosoy M."/>
            <person name="Birtles R."/>
            <person name="Probert W.S."/>
            <person name="Chiaraviglio L."/>
            <person name="Young S.K."/>
            <person name="Zeng Q."/>
            <person name="Gargeya S."/>
            <person name="Fitzgerald M."/>
            <person name="Haas B."/>
            <person name="Abouelleil A."/>
            <person name="Alvarado L."/>
            <person name="Arachchi H.M."/>
            <person name="Berlin A."/>
            <person name="Chapman S.B."/>
            <person name="Gearin G."/>
            <person name="Goldberg J."/>
            <person name="Griggs A."/>
            <person name="Gujja S."/>
            <person name="Hansen M."/>
            <person name="Heiman D."/>
            <person name="Howarth C."/>
            <person name="Larimer J."/>
            <person name="Lui A."/>
            <person name="MacDonald P.J.P."/>
            <person name="McCowen C."/>
            <person name="Montmayeur A."/>
            <person name="Murphy C."/>
            <person name="Neiman D."/>
            <person name="Pearson M."/>
            <person name="Priest M."/>
            <person name="Roberts A."/>
            <person name="Saif S."/>
            <person name="Shea T."/>
            <person name="Sisk P."/>
            <person name="Stolte C."/>
            <person name="Sykes S."/>
            <person name="Wortman J."/>
            <person name="Nusbaum C."/>
            <person name="Birren B."/>
        </authorList>
    </citation>
    <scope>NUCLEOTIDE SEQUENCE [LARGE SCALE GENOMIC DNA]</scope>
    <source>
        <strain evidence="1 2">15908</strain>
    </source>
</reference>
<accession>J0QVC0</accession>
<dbReference type="STRING" id="1094556.MCY_00228"/>
<organism evidence="1 2">
    <name type="scientific">Bartonella rattimassiliensis 15908</name>
    <dbReference type="NCBI Taxonomy" id="1094556"/>
    <lineage>
        <taxon>Bacteria</taxon>
        <taxon>Pseudomonadati</taxon>
        <taxon>Pseudomonadota</taxon>
        <taxon>Alphaproteobacteria</taxon>
        <taxon>Hyphomicrobiales</taxon>
        <taxon>Bartonellaceae</taxon>
        <taxon>Bartonella</taxon>
    </lineage>
</organism>
<dbReference type="Proteomes" id="UP000001077">
    <property type="component" value="Unassembled WGS sequence"/>
</dbReference>
<sequence length="36" mass="3927">MALMNRFNARAIVTLEAGKYNGRASLLLNKCKDDGA</sequence>
<evidence type="ECO:0000313" key="2">
    <source>
        <dbReference type="Proteomes" id="UP000001077"/>
    </source>
</evidence>
<dbReference type="HOGENOM" id="CLU_178888_2_1_5"/>
<proteinExistence type="predicted"/>